<keyword evidence="2" id="KW-1185">Reference proteome</keyword>
<reference evidence="1 2" key="1">
    <citation type="journal article" date="2019" name="Genome Biol. Evol.">
        <title>Insights into the evolution of the New World diploid cottons (Gossypium, subgenus Houzingenia) based on genome sequencing.</title>
        <authorList>
            <person name="Grover C.E."/>
            <person name="Arick M.A. 2nd"/>
            <person name="Thrash A."/>
            <person name="Conover J.L."/>
            <person name="Sanders W.S."/>
            <person name="Peterson D.G."/>
            <person name="Frelichowski J.E."/>
            <person name="Scheffler J.A."/>
            <person name="Scheffler B.E."/>
            <person name="Wendel J.F."/>
        </authorList>
    </citation>
    <scope>NUCLEOTIDE SEQUENCE [LARGE SCALE GENOMIC DNA]</scope>
    <source>
        <strain evidence="1">8</strain>
        <tissue evidence="1">Leaf</tissue>
    </source>
</reference>
<dbReference type="Proteomes" id="UP000593568">
    <property type="component" value="Unassembled WGS sequence"/>
</dbReference>
<evidence type="ECO:0000313" key="2">
    <source>
        <dbReference type="Proteomes" id="UP000593568"/>
    </source>
</evidence>
<proteinExistence type="predicted"/>
<gene>
    <name evidence="1" type="ORF">Gotri_006782</name>
</gene>
<dbReference type="AlphaFoldDB" id="A0A7J9FM45"/>
<name>A0A7J9FM45_9ROSI</name>
<accession>A0A7J9FM45</accession>
<evidence type="ECO:0000313" key="1">
    <source>
        <dbReference type="EMBL" id="MBA0786261.1"/>
    </source>
</evidence>
<comment type="caution">
    <text evidence="1">The sequence shown here is derived from an EMBL/GenBank/DDBJ whole genome shotgun (WGS) entry which is preliminary data.</text>
</comment>
<sequence length="26" mass="3089">MRIQQHELELFVIYDGHLGDTIPSYL</sequence>
<protein>
    <submittedName>
        <fullName evidence="1">Uncharacterized protein</fullName>
    </submittedName>
</protein>
<organism evidence="1 2">
    <name type="scientific">Gossypium trilobum</name>
    <dbReference type="NCBI Taxonomy" id="34281"/>
    <lineage>
        <taxon>Eukaryota</taxon>
        <taxon>Viridiplantae</taxon>
        <taxon>Streptophyta</taxon>
        <taxon>Embryophyta</taxon>
        <taxon>Tracheophyta</taxon>
        <taxon>Spermatophyta</taxon>
        <taxon>Magnoliopsida</taxon>
        <taxon>eudicotyledons</taxon>
        <taxon>Gunneridae</taxon>
        <taxon>Pentapetalae</taxon>
        <taxon>rosids</taxon>
        <taxon>malvids</taxon>
        <taxon>Malvales</taxon>
        <taxon>Malvaceae</taxon>
        <taxon>Malvoideae</taxon>
        <taxon>Gossypium</taxon>
    </lineage>
</organism>
<dbReference type="EMBL" id="JABEZW010222293">
    <property type="protein sequence ID" value="MBA0786261.1"/>
    <property type="molecule type" value="Genomic_DNA"/>
</dbReference>